<feature type="non-terminal residue" evidence="1">
    <location>
        <position position="1"/>
    </location>
</feature>
<protein>
    <submittedName>
        <fullName evidence="1">TonB-dependent receptor</fullName>
    </submittedName>
</protein>
<dbReference type="PANTHER" id="PTHR40980">
    <property type="entry name" value="PLUG DOMAIN-CONTAINING PROTEIN"/>
    <property type="match status" value="1"/>
</dbReference>
<dbReference type="PANTHER" id="PTHR40980:SF3">
    <property type="entry name" value="TONB-DEPENDENT RECEPTOR-LIKE BETA-BARREL DOMAIN-CONTAINING PROTEIN"/>
    <property type="match status" value="1"/>
</dbReference>
<comment type="caution">
    <text evidence="1">The sequence shown here is derived from an EMBL/GenBank/DDBJ whole genome shotgun (WGS) entry which is preliminary data.</text>
</comment>
<evidence type="ECO:0000313" key="2">
    <source>
        <dbReference type="Proteomes" id="UP000471082"/>
    </source>
</evidence>
<dbReference type="AlphaFoldDB" id="A0A7X5SBF9"/>
<evidence type="ECO:0000313" key="1">
    <source>
        <dbReference type="EMBL" id="NEL79821.1"/>
    </source>
</evidence>
<accession>A0A7X5SBF9</accession>
<sequence>VDASVDFRGTYPAVNLGTDVSNPDNWQLMSTWAQGNKIEATMDAFRADGTFEFDEGMVRGFQFGIRYGEREVKLDTYRYLSPVSTSCADPNRSLYYFKDPLIVDTCSGVSEARLLPFNSIPGYWAYFNDFDPLKVTGLGSQGLPAINPQVMKDPVGYLNSLYPGNV</sequence>
<keyword evidence="1" id="KW-0675">Receptor</keyword>
<reference evidence="1 2" key="1">
    <citation type="submission" date="2019-11" db="EMBL/GenBank/DDBJ databases">
        <title>Genome-resolved metagenomics to study the prevalence of co-infection and intraspecific heterogeneity among plant pathogen metapopulations.</title>
        <authorList>
            <person name="Newberry E."/>
            <person name="Bhandari R."/>
            <person name="Kemble J."/>
            <person name="Sikora E."/>
            <person name="Potnis N."/>
        </authorList>
    </citation>
    <scope>NUCLEOTIDE SEQUENCE [LARGE SCALE GENOMIC DNA]</scope>
    <source>
        <strain evidence="1">Xp_Tom_Tuscaloosa_18b</strain>
    </source>
</reference>
<proteinExistence type="predicted"/>
<gene>
    <name evidence="1" type="ORF">G3W61_26720</name>
</gene>
<feature type="non-terminal residue" evidence="1">
    <location>
        <position position="166"/>
    </location>
</feature>
<dbReference type="Proteomes" id="UP000471082">
    <property type="component" value="Unassembled WGS sequence"/>
</dbReference>
<organism evidence="1 2">
    <name type="scientific">Xanthomonas perforans</name>
    <dbReference type="NCBI Taxonomy" id="442694"/>
    <lineage>
        <taxon>Bacteria</taxon>
        <taxon>Pseudomonadati</taxon>
        <taxon>Pseudomonadota</taxon>
        <taxon>Gammaproteobacteria</taxon>
        <taxon>Lysobacterales</taxon>
        <taxon>Lysobacteraceae</taxon>
        <taxon>Xanthomonas</taxon>
    </lineage>
</organism>
<name>A0A7X5SBF9_XANPE</name>
<dbReference type="EMBL" id="JAAGYU010000987">
    <property type="protein sequence ID" value="NEL79821.1"/>
    <property type="molecule type" value="Genomic_DNA"/>
</dbReference>